<dbReference type="AlphaFoldDB" id="A0A7S3CYX5"/>
<feature type="transmembrane region" description="Helical" evidence="1">
    <location>
        <begin position="403"/>
        <end position="420"/>
    </location>
</feature>
<feature type="transmembrane region" description="Helical" evidence="1">
    <location>
        <begin position="366"/>
        <end position="383"/>
    </location>
</feature>
<dbReference type="EMBL" id="HBIB01004917">
    <property type="protein sequence ID" value="CAE0240753.1"/>
    <property type="molecule type" value="Transcribed_RNA"/>
</dbReference>
<feature type="transmembrane region" description="Helical" evidence="1">
    <location>
        <begin position="160"/>
        <end position="180"/>
    </location>
</feature>
<feature type="transmembrane region" description="Helical" evidence="1">
    <location>
        <begin position="268"/>
        <end position="301"/>
    </location>
</feature>
<organism evidence="2">
    <name type="scientific">Palpitomonas bilix</name>
    <dbReference type="NCBI Taxonomy" id="652834"/>
    <lineage>
        <taxon>Eukaryota</taxon>
        <taxon>Eukaryota incertae sedis</taxon>
    </lineage>
</organism>
<accession>A0A7S3CYX5</accession>
<keyword evidence="1" id="KW-0812">Transmembrane</keyword>
<keyword evidence="1" id="KW-0472">Membrane</keyword>
<name>A0A7S3CYX5_9EUKA</name>
<feature type="transmembrane region" description="Helical" evidence="1">
    <location>
        <begin position="337"/>
        <end position="354"/>
    </location>
</feature>
<keyword evidence="1" id="KW-1133">Transmembrane helix</keyword>
<reference evidence="2" key="1">
    <citation type="submission" date="2021-01" db="EMBL/GenBank/DDBJ databases">
        <authorList>
            <person name="Corre E."/>
            <person name="Pelletier E."/>
            <person name="Niang G."/>
            <person name="Scheremetjew M."/>
            <person name="Finn R."/>
            <person name="Kale V."/>
            <person name="Holt S."/>
            <person name="Cochrane G."/>
            <person name="Meng A."/>
            <person name="Brown T."/>
            <person name="Cohen L."/>
        </authorList>
    </citation>
    <scope>NUCLEOTIDE SEQUENCE</scope>
    <source>
        <strain evidence="2">NIES-2562</strain>
    </source>
</reference>
<evidence type="ECO:0000256" key="1">
    <source>
        <dbReference type="SAM" id="Phobius"/>
    </source>
</evidence>
<protein>
    <submittedName>
        <fullName evidence="2">Uncharacterized protein</fullName>
    </submittedName>
</protein>
<evidence type="ECO:0000313" key="2">
    <source>
        <dbReference type="EMBL" id="CAE0240753.1"/>
    </source>
</evidence>
<feature type="transmembrane region" description="Helical" evidence="1">
    <location>
        <begin position="192"/>
        <end position="213"/>
    </location>
</feature>
<feature type="transmembrane region" description="Helical" evidence="1">
    <location>
        <begin position="121"/>
        <end position="140"/>
    </location>
</feature>
<feature type="transmembrane region" description="Helical" evidence="1">
    <location>
        <begin position="233"/>
        <end position="256"/>
    </location>
</feature>
<proteinExistence type="predicted"/>
<sequence length="421" mass="47001">MENRNAPYNPYDIKKMEDVKITPEHRAKVDYISKRYSMENERIHDSFLLKVVSSFLRVCMIGLPLAIYRDVVFDFLSSLVHASQSGFPAVLALQPNYSQLIFPGFEGAFSSLMPSMDDYHLRYFFIGLSFISLLFGGYSSRMIPACLLYYTLALPLFGNSVVNAAPFGLLLGLLAAFQVLHSRGTSHLITGLMAIFIATLSISAFKMTVPEIFAHPLVAGKFESLNLPSEASIALGGVISATNVLGHLSSYFSVILTPFESFGYSSELLALAVFFFFVVVMVPNFFIAITLVFFTFIVALAFSVPFPNEFFDAKEVMLDFGVKYDELAQIGNDVDLIDIWHVALVLLCVAYVYLVSDNVNFTAARLFNAFALPLIFKTFVFPTPEYDMAAAALGFDFKPYEQYFYLLAPPCAFIFQSIFGF</sequence>
<gene>
    <name evidence="2" type="ORF">PBIL07802_LOCUS2913</name>
</gene>